<name>A0A9Q1JG86_9CARY</name>
<dbReference type="EMBL" id="JAKOGI010003032">
    <property type="protein sequence ID" value="KAJ8420934.1"/>
    <property type="molecule type" value="Genomic_DNA"/>
</dbReference>
<dbReference type="Proteomes" id="UP001153076">
    <property type="component" value="Unassembled WGS sequence"/>
</dbReference>
<keyword evidence="2" id="KW-1185">Reference proteome</keyword>
<evidence type="ECO:0000313" key="1">
    <source>
        <dbReference type="EMBL" id="KAJ8420934.1"/>
    </source>
</evidence>
<dbReference type="OrthoDB" id="1292058at2759"/>
<dbReference type="AlphaFoldDB" id="A0A9Q1JG86"/>
<organism evidence="1 2">
    <name type="scientific">Carnegiea gigantea</name>
    <dbReference type="NCBI Taxonomy" id="171969"/>
    <lineage>
        <taxon>Eukaryota</taxon>
        <taxon>Viridiplantae</taxon>
        <taxon>Streptophyta</taxon>
        <taxon>Embryophyta</taxon>
        <taxon>Tracheophyta</taxon>
        <taxon>Spermatophyta</taxon>
        <taxon>Magnoliopsida</taxon>
        <taxon>eudicotyledons</taxon>
        <taxon>Gunneridae</taxon>
        <taxon>Pentapetalae</taxon>
        <taxon>Caryophyllales</taxon>
        <taxon>Cactineae</taxon>
        <taxon>Cactaceae</taxon>
        <taxon>Cactoideae</taxon>
        <taxon>Echinocereeae</taxon>
        <taxon>Carnegiea</taxon>
    </lineage>
</organism>
<comment type="caution">
    <text evidence="1">The sequence shown here is derived from an EMBL/GenBank/DDBJ whole genome shotgun (WGS) entry which is preliminary data.</text>
</comment>
<proteinExistence type="predicted"/>
<accession>A0A9Q1JG86</accession>
<sequence>MTNQTGKRKRMSKCTVRLMLTLEAQKPANPCEVEVDPMNVNFERDRQPRRASIHGFANADIDGNVGNNEAKAYMFAIATSKIKKKGERGKYKRINLRLKKGGCYLKMQAFVINTKQRLYRRWKTRLHYYYKSPKCGKTDEECIRNPPLDLPKVNGNIMLNALALQNLRWDLISKYRGHIGVRLPIILLLLIPLIKENNNVRPIADVIWLAEHTRESDGDKLKNVVANASESKTEDEILLEVLPHRSGYFHGKGTTIRHESRSSYLQLMVVNGGEICASSEFRLQLSDLKSNLYD</sequence>
<gene>
    <name evidence="1" type="ORF">Cgig2_033653</name>
</gene>
<evidence type="ECO:0000313" key="2">
    <source>
        <dbReference type="Proteomes" id="UP001153076"/>
    </source>
</evidence>
<reference evidence="1" key="1">
    <citation type="submission" date="2022-04" db="EMBL/GenBank/DDBJ databases">
        <title>Carnegiea gigantea Genome sequencing and assembly v2.</title>
        <authorList>
            <person name="Copetti D."/>
            <person name="Sanderson M.J."/>
            <person name="Burquez A."/>
            <person name="Wojciechowski M.F."/>
        </authorList>
    </citation>
    <scope>NUCLEOTIDE SEQUENCE</scope>
    <source>
        <strain evidence="1">SGP5-SGP5p</strain>
        <tissue evidence="1">Aerial part</tissue>
    </source>
</reference>
<protein>
    <submittedName>
        <fullName evidence="1">Uncharacterized protein</fullName>
    </submittedName>
</protein>